<feature type="region of interest" description="Disordered" evidence="1">
    <location>
        <begin position="137"/>
        <end position="156"/>
    </location>
</feature>
<name>A0ABV0RXH6_9TELE</name>
<proteinExistence type="predicted"/>
<feature type="compositionally biased region" description="Polar residues" evidence="1">
    <location>
        <begin position="137"/>
        <end position="150"/>
    </location>
</feature>
<dbReference type="Proteomes" id="UP001434883">
    <property type="component" value="Unassembled WGS sequence"/>
</dbReference>
<dbReference type="EMBL" id="JAHRIN010060716">
    <property type="protein sequence ID" value="MEQ2212985.1"/>
    <property type="molecule type" value="Genomic_DNA"/>
</dbReference>
<evidence type="ECO:0008006" key="4">
    <source>
        <dbReference type="Google" id="ProtNLM"/>
    </source>
</evidence>
<protein>
    <recommendedName>
        <fullName evidence="4">Transformation/transcription domain-associated protein</fullName>
    </recommendedName>
</protein>
<gene>
    <name evidence="2" type="ORF">XENOCAPTIV_007826</name>
</gene>
<evidence type="ECO:0000313" key="3">
    <source>
        <dbReference type="Proteomes" id="UP001434883"/>
    </source>
</evidence>
<dbReference type="Pfam" id="PF20206">
    <property type="entry name" value="Tra1_ring"/>
    <property type="match status" value="1"/>
</dbReference>
<comment type="caution">
    <text evidence="2">The sequence shown here is derived from an EMBL/GenBank/DDBJ whole genome shotgun (WGS) entry which is preliminary data.</text>
</comment>
<reference evidence="2 3" key="1">
    <citation type="submission" date="2021-06" db="EMBL/GenBank/DDBJ databases">
        <authorList>
            <person name="Palmer J.M."/>
        </authorList>
    </citation>
    <scope>NUCLEOTIDE SEQUENCE [LARGE SCALE GENOMIC DNA]</scope>
    <source>
        <strain evidence="2 3">XC_2019</strain>
        <tissue evidence="2">Muscle</tissue>
    </source>
</reference>
<evidence type="ECO:0000313" key="2">
    <source>
        <dbReference type="EMBL" id="MEQ2212985.1"/>
    </source>
</evidence>
<sequence length="156" mass="17401">MQPLTAAVSVHLHPPPVLFVCLTGTLMILKSACSYNASYIDRLISVFMRSLQKMVREHLSPQQANPGVTETSTVTSELVMLSLDLVKTRLSVMSMEMRKNFIQVILTSLIEKSSDPKILRAVVKIVEEWVKNNSPMAANQVTKPTSSTQHLMPHKL</sequence>
<accession>A0ABV0RXH6</accession>
<dbReference type="InterPro" id="IPR046805">
    <property type="entry name" value="Tra1_ring"/>
</dbReference>
<evidence type="ECO:0000256" key="1">
    <source>
        <dbReference type="SAM" id="MobiDB-lite"/>
    </source>
</evidence>
<keyword evidence="3" id="KW-1185">Reference proteome</keyword>
<organism evidence="2 3">
    <name type="scientific">Xenoophorus captivus</name>
    <dbReference type="NCBI Taxonomy" id="1517983"/>
    <lineage>
        <taxon>Eukaryota</taxon>
        <taxon>Metazoa</taxon>
        <taxon>Chordata</taxon>
        <taxon>Craniata</taxon>
        <taxon>Vertebrata</taxon>
        <taxon>Euteleostomi</taxon>
        <taxon>Actinopterygii</taxon>
        <taxon>Neopterygii</taxon>
        <taxon>Teleostei</taxon>
        <taxon>Neoteleostei</taxon>
        <taxon>Acanthomorphata</taxon>
        <taxon>Ovalentaria</taxon>
        <taxon>Atherinomorphae</taxon>
        <taxon>Cyprinodontiformes</taxon>
        <taxon>Goodeidae</taxon>
        <taxon>Xenoophorus</taxon>
    </lineage>
</organism>